<dbReference type="Proteomes" id="UP000473826">
    <property type="component" value="Unassembled WGS sequence"/>
</dbReference>
<keyword evidence="2" id="KW-1185">Reference proteome</keyword>
<protein>
    <submittedName>
        <fullName evidence="1">Uncharacterized protein</fullName>
    </submittedName>
</protein>
<reference evidence="1 2" key="1">
    <citation type="journal article" date="2019" name="PLoS Genet.">
        <title>Convergent evolution of linked mating-type loci in basidiomycete fungi.</title>
        <authorList>
            <person name="Sun S."/>
            <person name="Coelho M.A."/>
            <person name="Heitman J."/>
            <person name="Nowrousian M."/>
        </authorList>
    </citation>
    <scope>NUCLEOTIDE SEQUENCE [LARGE SCALE GENOMIC DNA]</scope>
    <source>
        <strain evidence="1 2">CBS 4282</strain>
    </source>
</reference>
<dbReference type="AlphaFoldDB" id="A0A7D8Z6A7"/>
<name>A0A7D8Z6A7_VANHU</name>
<evidence type="ECO:0000313" key="1">
    <source>
        <dbReference type="EMBL" id="TXT10723.1"/>
    </source>
</evidence>
<sequence>MCLNAVPIFRCAGDGPLERVPFGTTALSTTQLALIGWVTATGLECPAWERGRSSTHSRRAGLIR</sequence>
<proteinExistence type="predicted"/>
<gene>
    <name evidence="1" type="ORF">VHUM_02228</name>
</gene>
<accession>A0A7D8Z6A7</accession>
<dbReference type="EMBL" id="QKWK01000005">
    <property type="protein sequence ID" value="TXT10723.1"/>
    <property type="molecule type" value="Genomic_DNA"/>
</dbReference>
<comment type="caution">
    <text evidence="1">The sequence shown here is derived from an EMBL/GenBank/DDBJ whole genome shotgun (WGS) entry which is preliminary data.</text>
</comment>
<organism evidence="1 2">
    <name type="scientific">Vanrija humicola</name>
    <name type="common">Yeast</name>
    <name type="synonym">Cryptococcus humicola</name>
    <dbReference type="NCBI Taxonomy" id="5417"/>
    <lineage>
        <taxon>Eukaryota</taxon>
        <taxon>Fungi</taxon>
        <taxon>Dikarya</taxon>
        <taxon>Basidiomycota</taxon>
        <taxon>Agaricomycotina</taxon>
        <taxon>Tremellomycetes</taxon>
        <taxon>Trichosporonales</taxon>
        <taxon>Trichosporonaceae</taxon>
        <taxon>Vanrija</taxon>
    </lineage>
</organism>
<evidence type="ECO:0000313" key="2">
    <source>
        <dbReference type="Proteomes" id="UP000473826"/>
    </source>
</evidence>